<organism evidence="1">
    <name type="scientific">Mimivirus LCMiAC02</name>
    <dbReference type="NCBI Taxonomy" id="2506609"/>
    <lineage>
        <taxon>Viruses</taxon>
        <taxon>Varidnaviria</taxon>
        <taxon>Bamfordvirae</taxon>
        <taxon>Nucleocytoviricota</taxon>
        <taxon>Megaviricetes</taxon>
        <taxon>Imitervirales</taxon>
        <taxon>Mimiviridae</taxon>
        <taxon>Klosneuvirinae</taxon>
    </lineage>
</organism>
<gene>
    <name evidence="1" type="ORF">LCMiAC02_02720</name>
</gene>
<name>A0A481Z127_9VIRU</name>
<accession>A0A481Z127</accession>
<reference evidence="1" key="1">
    <citation type="journal article" date="2019" name="MBio">
        <title>Virus Genomes from Deep Sea Sediments Expand the Ocean Megavirome and Support Independent Origins of Viral Gigantism.</title>
        <authorList>
            <person name="Backstrom D."/>
            <person name="Yutin N."/>
            <person name="Jorgensen S.L."/>
            <person name="Dharamshi J."/>
            <person name="Homa F."/>
            <person name="Zaremba-Niedwiedzka K."/>
            <person name="Spang A."/>
            <person name="Wolf Y.I."/>
            <person name="Koonin E.V."/>
            <person name="Ettema T.J."/>
        </authorList>
    </citation>
    <scope>NUCLEOTIDE SEQUENCE</scope>
</reference>
<sequence length="227" mass="27489">MKKVISFCLYGKKPFYCLGAIENVKIIQDLYSDWNIYIYYNNIPDKILELLKEMNCKTIYCNSNGYKWEGMFWRFFPFDDDNIDIWISRDCDSRITKREMKLVEQWINSDKCFHIIRDHPYHGIQILGGTFGVKNYKFKKISNLKPIKHYIELYYKKFNKNIQKQPDQRFLCSYVWNIIKNDQMAHISLNRLRFSKTDILIKPTQDFVGKRIFPSDETKKLYKSYLI</sequence>
<evidence type="ECO:0000313" key="1">
    <source>
        <dbReference type="EMBL" id="QBK89178.1"/>
    </source>
</evidence>
<dbReference type="EMBL" id="MK500408">
    <property type="protein sequence ID" value="QBK89178.1"/>
    <property type="molecule type" value="Genomic_DNA"/>
</dbReference>
<protein>
    <submittedName>
        <fullName evidence="1">Uncharacterized protein</fullName>
    </submittedName>
</protein>
<proteinExistence type="predicted"/>